<dbReference type="VEuPathDB" id="CryptoDB:cand_015000"/>
<organism evidence="1 2">
    <name type="scientific">Cryptosporidium andersoni</name>
    <dbReference type="NCBI Taxonomy" id="117008"/>
    <lineage>
        <taxon>Eukaryota</taxon>
        <taxon>Sar</taxon>
        <taxon>Alveolata</taxon>
        <taxon>Apicomplexa</taxon>
        <taxon>Conoidasida</taxon>
        <taxon>Coccidia</taxon>
        <taxon>Eucoccidiorida</taxon>
        <taxon>Eimeriorina</taxon>
        <taxon>Cryptosporidiidae</taxon>
        <taxon>Cryptosporidium</taxon>
    </lineage>
</organism>
<dbReference type="GeneID" id="92365685"/>
<dbReference type="Gene3D" id="2.30.29.30">
    <property type="entry name" value="Pleckstrin-homology domain (PH domain)/Phosphotyrosine-binding domain (PTB)"/>
    <property type="match status" value="1"/>
</dbReference>
<comment type="caution">
    <text evidence="1">The sequence shown here is derived from an EMBL/GenBank/DDBJ whole genome shotgun (WGS) entry which is preliminary data.</text>
</comment>
<accession>A0A1J4MX68</accession>
<dbReference type="Proteomes" id="UP000186804">
    <property type="component" value="Unassembled WGS sequence"/>
</dbReference>
<evidence type="ECO:0000313" key="1">
    <source>
        <dbReference type="EMBL" id="OII77684.1"/>
    </source>
</evidence>
<sequence>MDSFLGKYLGWCTFGVNLNLENCELCTESSKHELGEKALNKLVKSKAFVDYSDCIDEAVIKMEARRLSHNSTIMQYMAEVPESIKHEKIERFKEEATSFASEMINGINVEIILGDSKAHPVQLSLNREFNSLALRRRGKKLTLPLATIRCVEKTSQKLIDDAPELASVEKAEFERIVAISTITDDWYIFVMKNSEMRDKFYHQMRIIVASVKISLAGDEKYWGNIYKDHNEAVKIEDDSEAAYLFQDEREEHRH</sequence>
<evidence type="ECO:0000313" key="2">
    <source>
        <dbReference type="Proteomes" id="UP000186804"/>
    </source>
</evidence>
<reference evidence="1 2" key="1">
    <citation type="submission" date="2016-10" db="EMBL/GenBank/DDBJ databases">
        <title>Reductive evolution of mitochondrial metabolism and differential evolution of invasion-related proteins in Cryptosporidium.</title>
        <authorList>
            <person name="Liu S."/>
            <person name="Roellig D.M."/>
            <person name="Guo Y."/>
            <person name="Li N."/>
            <person name="Frace M.A."/>
            <person name="Tang K."/>
            <person name="Zhang L."/>
            <person name="Feng Y."/>
            <person name="Xiao L."/>
        </authorList>
    </citation>
    <scope>NUCLEOTIDE SEQUENCE [LARGE SCALE GENOMIC DNA]</scope>
    <source>
        <strain evidence="1">30847</strain>
    </source>
</reference>
<protein>
    <submittedName>
        <fullName evidence="1">Uncharacterized protein</fullName>
    </submittedName>
</protein>
<proteinExistence type="predicted"/>
<dbReference type="AlphaFoldDB" id="A0A1J4MX68"/>
<dbReference type="EMBL" id="LRBS01000031">
    <property type="protein sequence ID" value="OII77684.1"/>
    <property type="molecule type" value="Genomic_DNA"/>
</dbReference>
<keyword evidence="2" id="KW-1185">Reference proteome</keyword>
<dbReference type="InterPro" id="IPR011993">
    <property type="entry name" value="PH-like_dom_sf"/>
</dbReference>
<name>A0A1J4MX68_9CRYT</name>
<dbReference type="OrthoDB" id="336925at2759"/>
<dbReference type="RefSeq" id="XP_067069530.1">
    <property type="nucleotide sequence ID" value="XM_067211735.1"/>
</dbReference>
<gene>
    <name evidence="1" type="ORF">cand_015000</name>
</gene>